<accession>A0A3B7MY46</accession>
<keyword evidence="3" id="KW-1185">Reference proteome</keyword>
<dbReference type="PROSITE" id="PS51819">
    <property type="entry name" value="VOC"/>
    <property type="match status" value="1"/>
</dbReference>
<dbReference type="Pfam" id="PF00903">
    <property type="entry name" value="Glyoxalase"/>
    <property type="match status" value="1"/>
</dbReference>
<dbReference type="InterPro" id="IPR004360">
    <property type="entry name" value="Glyas_Fos-R_dOase_dom"/>
</dbReference>
<dbReference type="EMBL" id="CP032157">
    <property type="protein sequence ID" value="AXY78473.1"/>
    <property type="molecule type" value="Genomic_DNA"/>
</dbReference>
<sequence>MIPTSITPFLVVRNGGAAIEFYTSALGALELFRFTGPDGKLVAKLGIEGAMFWLSDEEPEFDSCSPETVGGTPVRIILTVSDPDTLFARALEAGAIQLSPVTTAHAWKIGKLKDPFGHVWEIGHPLPGNP</sequence>
<dbReference type="InterPro" id="IPR029068">
    <property type="entry name" value="Glyas_Bleomycin-R_OHBP_Dase"/>
</dbReference>
<dbReference type="AlphaFoldDB" id="A0A3B7MY46"/>
<evidence type="ECO:0000313" key="3">
    <source>
        <dbReference type="Proteomes" id="UP000263900"/>
    </source>
</evidence>
<evidence type="ECO:0000313" key="2">
    <source>
        <dbReference type="EMBL" id="AXY78473.1"/>
    </source>
</evidence>
<organism evidence="2 3">
    <name type="scientific">Paraflavitalea soli</name>
    <dbReference type="NCBI Taxonomy" id="2315862"/>
    <lineage>
        <taxon>Bacteria</taxon>
        <taxon>Pseudomonadati</taxon>
        <taxon>Bacteroidota</taxon>
        <taxon>Chitinophagia</taxon>
        <taxon>Chitinophagales</taxon>
        <taxon>Chitinophagaceae</taxon>
        <taxon>Paraflavitalea</taxon>
    </lineage>
</organism>
<feature type="domain" description="VOC" evidence="1">
    <location>
        <begin position="2"/>
        <end position="125"/>
    </location>
</feature>
<dbReference type="Proteomes" id="UP000263900">
    <property type="component" value="Chromosome"/>
</dbReference>
<dbReference type="Gene3D" id="3.10.180.10">
    <property type="entry name" value="2,3-Dihydroxybiphenyl 1,2-Dioxygenase, domain 1"/>
    <property type="match status" value="1"/>
</dbReference>
<dbReference type="OrthoDB" id="9795306at2"/>
<dbReference type="PANTHER" id="PTHR34109">
    <property type="entry name" value="BNAUNNG04460D PROTEIN-RELATED"/>
    <property type="match status" value="1"/>
</dbReference>
<name>A0A3B7MY46_9BACT</name>
<dbReference type="CDD" id="cd07246">
    <property type="entry name" value="VOC_like"/>
    <property type="match status" value="1"/>
</dbReference>
<reference evidence="2 3" key="1">
    <citation type="submission" date="2018-09" db="EMBL/GenBank/DDBJ databases">
        <title>Genome sequencing of strain 6GH32-13.</title>
        <authorList>
            <person name="Weon H.-Y."/>
            <person name="Heo J."/>
            <person name="Kwon S.-W."/>
        </authorList>
    </citation>
    <scope>NUCLEOTIDE SEQUENCE [LARGE SCALE GENOMIC DNA]</scope>
    <source>
        <strain evidence="2 3">5GH32-13</strain>
    </source>
</reference>
<gene>
    <name evidence="2" type="ORF">D3H65_01425</name>
</gene>
<evidence type="ECO:0000259" key="1">
    <source>
        <dbReference type="PROSITE" id="PS51819"/>
    </source>
</evidence>
<dbReference type="PANTHER" id="PTHR34109:SF1">
    <property type="entry name" value="VOC DOMAIN-CONTAINING PROTEIN"/>
    <property type="match status" value="1"/>
</dbReference>
<dbReference type="SUPFAM" id="SSF54593">
    <property type="entry name" value="Glyoxalase/Bleomycin resistance protein/Dihydroxybiphenyl dioxygenase"/>
    <property type="match status" value="1"/>
</dbReference>
<dbReference type="KEGG" id="pseg:D3H65_01425"/>
<proteinExistence type="predicted"/>
<dbReference type="InterPro" id="IPR037523">
    <property type="entry name" value="VOC_core"/>
</dbReference>
<protein>
    <submittedName>
        <fullName evidence="2">VOC family protein</fullName>
    </submittedName>
</protein>